<dbReference type="eggNOG" id="COG3706">
    <property type="taxonomic scope" value="Bacteria"/>
</dbReference>
<dbReference type="FunFam" id="3.30.70.270:FF:000001">
    <property type="entry name" value="Diguanylate cyclase domain protein"/>
    <property type="match status" value="1"/>
</dbReference>
<feature type="domain" description="GGDEF" evidence="5">
    <location>
        <begin position="214"/>
        <end position="349"/>
    </location>
</feature>
<keyword evidence="4" id="KW-0812">Transmembrane</keyword>
<dbReference type="InterPro" id="IPR000160">
    <property type="entry name" value="GGDEF_dom"/>
</dbReference>
<evidence type="ECO:0000256" key="1">
    <source>
        <dbReference type="ARBA" id="ARBA00001946"/>
    </source>
</evidence>
<evidence type="ECO:0000313" key="6">
    <source>
        <dbReference type="EMBL" id="EWH11212.1"/>
    </source>
</evidence>
<dbReference type="InterPro" id="IPR029787">
    <property type="entry name" value="Nucleotide_cyclase"/>
</dbReference>
<dbReference type="Gene3D" id="3.30.70.270">
    <property type="match status" value="1"/>
</dbReference>
<proteinExistence type="predicted"/>
<comment type="catalytic activity">
    <reaction evidence="3">
        <text>2 GTP = 3',3'-c-di-GMP + 2 diphosphate</text>
        <dbReference type="Rhea" id="RHEA:24898"/>
        <dbReference type="ChEBI" id="CHEBI:33019"/>
        <dbReference type="ChEBI" id="CHEBI:37565"/>
        <dbReference type="ChEBI" id="CHEBI:58805"/>
        <dbReference type="EC" id="2.7.7.65"/>
    </reaction>
</comment>
<feature type="transmembrane region" description="Helical" evidence="4">
    <location>
        <begin position="114"/>
        <end position="134"/>
    </location>
</feature>
<feature type="transmembrane region" description="Helical" evidence="4">
    <location>
        <begin position="146"/>
        <end position="169"/>
    </location>
</feature>
<comment type="cofactor">
    <cofactor evidence="1">
        <name>Mg(2+)</name>
        <dbReference type="ChEBI" id="CHEBI:18420"/>
    </cofactor>
</comment>
<dbReference type="Pfam" id="PF00990">
    <property type="entry name" value="GGDEF"/>
    <property type="match status" value="1"/>
</dbReference>
<dbReference type="PATRIC" id="fig|1328313.3.peg.1058"/>
<organism evidence="6 7">
    <name type="scientific">Catenovulum agarivorans DS-2</name>
    <dbReference type="NCBI Taxonomy" id="1328313"/>
    <lineage>
        <taxon>Bacteria</taxon>
        <taxon>Pseudomonadati</taxon>
        <taxon>Pseudomonadota</taxon>
        <taxon>Gammaproteobacteria</taxon>
        <taxon>Alteromonadales</taxon>
        <taxon>Alteromonadaceae</taxon>
        <taxon>Catenovulum</taxon>
    </lineage>
</organism>
<dbReference type="InterPro" id="IPR007894">
    <property type="entry name" value="MASE2"/>
</dbReference>
<dbReference type="OrthoDB" id="9812260at2"/>
<dbReference type="AlphaFoldDB" id="W7QQF2"/>
<dbReference type="GO" id="GO:0052621">
    <property type="term" value="F:diguanylate cyclase activity"/>
    <property type="evidence" value="ECO:0007669"/>
    <property type="project" value="UniProtKB-EC"/>
</dbReference>
<evidence type="ECO:0000256" key="4">
    <source>
        <dbReference type="SAM" id="Phobius"/>
    </source>
</evidence>
<dbReference type="GO" id="GO:0005886">
    <property type="term" value="C:plasma membrane"/>
    <property type="evidence" value="ECO:0007669"/>
    <property type="project" value="TreeGrafter"/>
</dbReference>
<dbReference type="EC" id="2.7.7.65" evidence="2"/>
<keyword evidence="7" id="KW-1185">Reference proteome</keyword>
<evidence type="ECO:0000256" key="3">
    <source>
        <dbReference type="ARBA" id="ARBA00034247"/>
    </source>
</evidence>
<evidence type="ECO:0000259" key="5">
    <source>
        <dbReference type="PROSITE" id="PS50887"/>
    </source>
</evidence>
<keyword evidence="4" id="KW-1133">Transmembrane helix</keyword>
<reference evidence="6 7" key="1">
    <citation type="journal article" date="2014" name="Genome Announc.">
        <title>Draft Genome Sequence of the Agar-Degrading Bacterium Catenovulum sp. Strain DS-2, Isolated from Intestines of Haliotis diversicolor.</title>
        <authorList>
            <person name="Shan D."/>
            <person name="Li X."/>
            <person name="Gu Z."/>
            <person name="Wei G."/>
            <person name="Gao Z."/>
            <person name="Shao Z."/>
        </authorList>
    </citation>
    <scope>NUCLEOTIDE SEQUENCE [LARGE SCALE GENOMIC DNA]</scope>
    <source>
        <strain evidence="6 7">DS-2</strain>
    </source>
</reference>
<dbReference type="SMART" id="SM00267">
    <property type="entry name" value="GGDEF"/>
    <property type="match status" value="1"/>
</dbReference>
<feature type="transmembrane region" description="Helical" evidence="4">
    <location>
        <begin position="42"/>
        <end position="61"/>
    </location>
</feature>
<dbReference type="Proteomes" id="UP000019276">
    <property type="component" value="Unassembled WGS sequence"/>
</dbReference>
<evidence type="ECO:0000313" key="7">
    <source>
        <dbReference type="Proteomes" id="UP000019276"/>
    </source>
</evidence>
<sequence>MTQQPGRGKSFVKRVYFPRVIGFGLGALPVGAVIYQQDLSNLYWIGVIFSAFIWPQLAFWLGMRAKHHFKSEFNSLFFDSVIVGFWAAAMGFNIVPSILLLSASGLNNMSAGGVKFYCIGWGAVALGIAAHFLIAPPYLNLTSTELTMMICAPLALFYPLLVGFVTYRLSKKLSEERKMALLMSQTDSLSQLPNRGFWEAKVRETFEHGKTYAETPALVMIDIDHFKAINDNHGHLVGDKVLIAFSDALKSFFNGTNAILGRYGGEEFGVLIPNADPHSSEDIANAFRIFLQKESLQTCKQLNISLTVSAGIAVLTSDIKDFSQWIDIADQALYDAKANGRNQVCLAQQQYVPKLTI</sequence>
<dbReference type="RefSeq" id="WP_081754195.1">
    <property type="nucleotide sequence ID" value="NZ_ARZY01000006.1"/>
</dbReference>
<gene>
    <name evidence="6" type="ORF">DS2_05125</name>
</gene>
<dbReference type="SUPFAM" id="SSF55073">
    <property type="entry name" value="Nucleotide cyclase"/>
    <property type="match status" value="1"/>
</dbReference>
<dbReference type="NCBIfam" id="TIGR00254">
    <property type="entry name" value="GGDEF"/>
    <property type="match status" value="1"/>
</dbReference>
<comment type="caution">
    <text evidence="6">The sequence shown here is derived from an EMBL/GenBank/DDBJ whole genome shotgun (WGS) entry which is preliminary data.</text>
</comment>
<dbReference type="InterPro" id="IPR050469">
    <property type="entry name" value="Diguanylate_Cyclase"/>
</dbReference>
<feature type="transmembrane region" description="Helical" evidence="4">
    <location>
        <begin position="16"/>
        <end position="35"/>
    </location>
</feature>
<dbReference type="GO" id="GO:0043709">
    <property type="term" value="P:cell adhesion involved in single-species biofilm formation"/>
    <property type="evidence" value="ECO:0007669"/>
    <property type="project" value="TreeGrafter"/>
</dbReference>
<evidence type="ECO:0000256" key="2">
    <source>
        <dbReference type="ARBA" id="ARBA00012528"/>
    </source>
</evidence>
<dbReference type="STRING" id="1328313.DS2_05125"/>
<protein>
    <recommendedName>
        <fullName evidence="2">diguanylate cyclase</fullName>
        <ecNumber evidence="2">2.7.7.65</ecNumber>
    </recommendedName>
</protein>
<dbReference type="PANTHER" id="PTHR45138:SF9">
    <property type="entry name" value="DIGUANYLATE CYCLASE DGCM-RELATED"/>
    <property type="match status" value="1"/>
</dbReference>
<dbReference type="GO" id="GO:1902201">
    <property type="term" value="P:negative regulation of bacterial-type flagellum-dependent cell motility"/>
    <property type="evidence" value="ECO:0007669"/>
    <property type="project" value="TreeGrafter"/>
</dbReference>
<feature type="transmembrane region" description="Helical" evidence="4">
    <location>
        <begin position="81"/>
        <end position="102"/>
    </location>
</feature>
<dbReference type="Pfam" id="PF05230">
    <property type="entry name" value="MASE2"/>
    <property type="match status" value="1"/>
</dbReference>
<dbReference type="PANTHER" id="PTHR45138">
    <property type="entry name" value="REGULATORY COMPONENTS OF SENSORY TRANSDUCTION SYSTEM"/>
    <property type="match status" value="1"/>
</dbReference>
<name>W7QQF2_9ALTE</name>
<dbReference type="PROSITE" id="PS50887">
    <property type="entry name" value="GGDEF"/>
    <property type="match status" value="1"/>
</dbReference>
<dbReference type="EMBL" id="ARZY01000006">
    <property type="protein sequence ID" value="EWH11212.1"/>
    <property type="molecule type" value="Genomic_DNA"/>
</dbReference>
<accession>W7QQF2</accession>
<keyword evidence="4" id="KW-0472">Membrane</keyword>
<dbReference type="CDD" id="cd01949">
    <property type="entry name" value="GGDEF"/>
    <property type="match status" value="1"/>
</dbReference>
<dbReference type="InterPro" id="IPR043128">
    <property type="entry name" value="Rev_trsase/Diguanyl_cyclase"/>
</dbReference>